<reference evidence="3" key="1">
    <citation type="journal article" date="2019" name="Int. J. Syst. Evol. Microbiol.">
        <title>The Global Catalogue of Microorganisms (GCM) 10K type strain sequencing project: providing services to taxonomists for standard genome sequencing and annotation.</title>
        <authorList>
            <consortium name="The Broad Institute Genomics Platform"/>
            <consortium name="The Broad Institute Genome Sequencing Center for Infectious Disease"/>
            <person name="Wu L."/>
            <person name="Ma J."/>
        </authorList>
    </citation>
    <scope>NUCLEOTIDE SEQUENCE [LARGE SCALE GENOMIC DNA]</scope>
    <source>
        <strain evidence="3">CG52</strain>
    </source>
</reference>
<dbReference type="Gene3D" id="3.90.180.10">
    <property type="entry name" value="Medium-chain alcohol dehydrogenases, catalytic domain"/>
    <property type="match status" value="1"/>
</dbReference>
<dbReference type="SUPFAM" id="SSF50129">
    <property type="entry name" value="GroES-like"/>
    <property type="match status" value="1"/>
</dbReference>
<organism evidence="2 3">
    <name type="scientific">Rhizobium helianthi</name>
    <dbReference type="NCBI Taxonomy" id="1132695"/>
    <lineage>
        <taxon>Bacteria</taxon>
        <taxon>Pseudomonadati</taxon>
        <taxon>Pseudomonadota</taxon>
        <taxon>Alphaproteobacteria</taxon>
        <taxon>Hyphomicrobiales</taxon>
        <taxon>Rhizobiaceae</taxon>
        <taxon>Rhizobium/Agrobacterium group</taxon>
        <taxon>Rhizobium</taxon>
    </lineage>
</organism>
<dbReference type="RefSeq" id="WP_377399418.1">
    <property type="nucleotide sequence ID" value="NZ_JBHUEQ010000015.1"/>
</dbReference>
<dbReference type="InterPro" id="IPR011032">
    <property type="entry name" value="GroES-like_sf"/>
</dbReference>
<comment type="caution">
    <text evidence="2">The sequence shown here is derived from an EMBL/GenBank/DDBJ whole genome shotgun (WGS) entry which is preliminary data.</text>
</comment>
<evidence type="ECO:0000256" key="1">
    <source>
        <dbReference type="ARBA" id="ARBA00022857"/>
    </source>
</evidence>
<accession>A0ABW4M2B2</accession>
<dbReference type="SUPFAM" id="SSF51735">
    <property type="entry name" value="NAD(P)-binding Rossmann-fold domains"/>
    <property type="match status" value="1"/>
</dbReference>
<sequence length="314" mass="34791">MEHALLGSPMNLFKQRGEREVVVGNAGVVRILRCGAAVRDLKEGDVCLVFCVGDLDDYGYPRTILGFDSPGTMGVLAKRARFRHDQLIRLPEKSALSLRQWAAFSLRYITAYSNWISASQVWRTQMEDAFPHECHVVGWGGGVSFAQLELAHMHGCPATLISATEAHRTAINRRGVVAIERSSGSEGDERLIAQLLERTGGRGASIFIDNIGANFRLTMRALARQGVITTCGWRENMVFPISRAAECIARRTHVFTHYAPRKHGLEAVEFAEARGWAPDVAAQAFAWEDIDQLASAYINGAIDDYFPIFEVNKP</sequence>
<dbReference type="Proteomes" id="UP001597322">
    <property type="component" value="Unassembled WGS sequence"/>
</dbReference>
<dbReference type="Gene3D" id="3.40.50.720">
    <property type="entry name" value="NAD(P)-binding Rossmann-like Domain"/>
    <property type="match status" value="1"/>
</dbReference>
<name>A0ABW4M2B2_9HYPH</name>
<dbReference type="InterPro" id="IPR051603">
    <property type="entry name" value="Zinc-ADH_QOR/CCCR"/>
</dbReference>
<evidence type="ECO:0000313" key="2">
    <source>
        <dbReference type="EMBL" id="MFD1745548.1"/>
    </source>
</evidence>
<dbReference type="EMBL" id="JBHUEQ010000015">
    <property type="protein sequence ID" value="MFD1745548.1"/>
    <property type="molecule type" value="Genomic_DNA"/>
</dbReference>
<evidence type="ECO:0000313" key="3">
    <source>
        <dbReference type="Proteomes" id="UP001597322"/>
    </source>
</evidence>
<gene>
    <name evidence="2" type="ORF">ACFSE1_08765</name>
</gene>
<dbReference type="PANTHER" id="PTHR44154">
    <property type="entry name" value="QUINONE OXIDOREDUCTASE"/>
    <property type="match status" value="1"/>
</dbReference>
<dbReference type="InterPro" id="IPR036291">
    <property type="entry name" value="NAD(P)-bd_dom_sf"/>
</dbReference>
<evidence type="ECO:0008006" key="4">
    <source>
        <dbReference type="Google" id="ProtNLM"/>
    </source>
</evidence>
<keyword evidence="1" id="KW-0521">NADP</keyword>
<protein>
    <recommendedName>
        <fullName evidence="4">Zinc-binding alcohol dehydrogenase family protein</fullName>
    </recommendedName>
</protein>
<dbReference type="PANTHER" id="PTHR44154:SF1">
    <property type="entry name" value="QUINONE OXIDOREDUCTASE"/>
    <property type="match status" value="1"/>
</dbReference>
<keyword evidence="3" id="KW-1185">Reference proteome</keyword>
<proteinExistence type="predicted"/>